<comment type="caution">
    <text evidence="1">The sequence shown here is derived from an EMBL/GenBank/DDBJ whole genome shotgun (WGS) entry which is preliminary data.</text>
</comment>
<name>A0ABS1F7G3_9PROT</name>
<gene>
    <name evidence="1" type="ORF">JHL17_18295</name>
</gene>
<proteinExistence type="predicted"/>
<protein>
    <submittedName>
        <fullName evidence="1">DUF2478 domain-containing protein</fullName>
    </submittedName>
</protein>
<evidence type="ECO:0000313" key="2">
    <source>
        <dbReference type="Proteomes" id="UP000652760"/>
    </source>
</evidence>
<accession>A0ABS1F7G3</accession>
<dbReference type="InterPro" id="IPR018912">
    <property type="entry name" value="DUF2478"/>
</dbReference>
<evidence type="ECO:0000313" key="1">
    <source>
        <dbReference type="EMBL" id="MBK1839363.1"/>
    </source>
</evidence>
<dbReference type="Proteomes" id="UP000652760">
    <property type="component" value="Unassembled WGS sequence"/>
</dbReference>
<sequence length="184" mass="19962">MPPVRPPFDDRSDVAAVVYGGTDDPDRLLSGFLLDLQTEGFDAVGIVQVRREAPLEGRAAHGFRLLSGQGTPSPDEDPGGEALADIGRRLAALVEGRPDIVVLNRFGWQELNGSGLLDVLHLAMLREVPAVIAVPEALIPHWLDLANGLTVRLPCDRAALDRWWVSLWRAPPGGRPPTACERDK</sequence>
<dbReference type="Pfam" id="PF10649">
    <property type="entry name" value="DUF2478"/>
    <property type="match status" value="1"/>
</dbReference>
<organism evidence="1 2">
    <name type="scientific">Azospirillum endophyticum</name>
    <dbReference type="NCBI Taxonomy" id="2800326"/>
    <lineage>
        <taxon>Bacteria</taxon>
        <taxon>Pseudomonadati</taxon>
        <taxon>Pseudomonadota</taxon>
        <taxon>Alphaproteobacteria</taxon>
        <taxon>Rhodospirillales</taxon>
        <taxon>Azospirillaceae</taxon>
        <taxon>Azospirillum</taxon>
    </lineage>
</organism>
<reference evidence="2" key="1">
    <citation type="submission" date="2021-01" db="EMBL/GenBank/DDBJ databases">
        <title>Genome public.</title>
        <authorList>
            <person name="Liu C."/>
            <person name="Sun Q."/>
        </authorList>
    </citation>
    <scope>NUCLEOTIDE SEQUENCE [LARGE SCALE GENOMIC DNA]</scope>
    <source>
        <strain evidence="2">YIM B02556</strain>
    </source>
</reference>
<keyword evidence="2" id="KW-1185">Reference proteome</keyword>
<dbReference type="EMBL" id="JAENHM010000057">
    <property type="protein sequence ID" value="MBK1839363.1"/>
    <property type="molecule type" value="Genomic_DNA"/>
</dbReference>